<evidence type="ECO:0000256" key="4">
    <source>
        <dbReference type="SAM" id="MobiDB-lite"/>
    </source>
</evidence>
<accession>A0AAN8VUR4</accession>
<sequence length="625" mass="68781">MGAFSIHTARPATPHSTRSRTLPTTSAKRHLLLPSVFSFKSSFYAPDFLEKSLYLQSSITQRRSNSGSPIISASHSQHRSFDVVIIGAGIIGLAIARQILLHSNLSVALVDAAVPCSGATGAGQGYIWMAHKTPGSDIWELAMRSHKLWEMLAESIRQDGMSPSQVLGWKKTGSLLIGRNFEDSDMLKMRVKQLSAAGVRSEYLSGSNLLIKEPALMDNIEGGAAYFPDDCQLDAQRTVAFIEKRFCIKRSASTGMVEAVQTSKSILYSTRAIVVAAGCWSGSLMHELIQNLDIVLDVPVMPRKVGNDAQIYELRNKTVCPEDATKFQKLVERERIYDFLAGLNMEYDQIRVQVLGTLKTGVGSFMVDQIRAEEESIQGHQDHRQTCMKLLKHQRLARSPMEAFPMKSDSDENDKQPHVGRLGRVDLRTYTCRDKADKAIEHVLPSQTPPLNSGHLLVIENFEALKLNHGLMEVGYIDHKVVSSDSGLNRGEQTLSISMTATFDTMGNLLLGSSRQFAGFNTEVNESIVDRIWNRAGEFFPVLRKLSLRDFINSRKVRIGLRPYMPDGKPVIGPIPGLSNVILATGHEGGGLAMALGTAEMVADMVLGNPGIVDPQPFSVQGRCC</sequence>
<evidence type="ECO:0000259" key="5">
    <source>
        <dbReference type="Pfam" id="PF01266"/>
    </source>
</evidence>
<evidence type="ECO:0000313" key="6">
    <source>
        <dbReference type="EMBL" id="KAK6940435.1"/>
    </source>
</evidence>
<dbReference type="SUPFAM" id="SSF51905">
    <property type="entry name" value="FAD/NAD(P)-binding domain"/>
    <property type="match status" value="1"/>
</dbReference>
<comment type="caution">
    <text evidence="6">The sequence shown here is derived from an EMBL/GenBank/DDBJ whole genome shotgun (WGS) entry which is preliminary data.</text>
</comment>
<dbReference type="Gene3D" id="3.30.9.10">
    <property type="entry name" value="D-Amino Acid Oxidase, subunit A, domain 2"/>
    <property type="match status" value="2"/>
</dbReference>
<keyword evidence="7" id="KW-1185">Reference proteome</keyword>
<dbReference type="AlphaFoldDB" id="A0AAN8VUR4"/>
<dbReference type="GO" id="GO:0016491">
    <property type="term" value="F:oxidoreductase activity"/>
    <property type="evidence" value="ECO:0007669"/>
    <property type="project" value="UniProtKB-KW"/>
</dbReference>
<dbReference type="InterPro" id="IPR006076">
    <property type="entry name" value="FAD-dep_OxRdtase"/>
</dbReference>
<feature type="domain" description="FAD dependent oxidoreductase" evidence="5">
    <location>
        <begin position="505"/>
        <end position="605"/>
    </location>
</feature>
<evidence type="ECO:0000256" key="3">
    <source>
        <dbReference type="ARBA" id="ARBA00046185"/>
    </source>
</evidence>
<dbReference type="InterPro" id="IPR036188">
    <property type="entry name" value="FAD/NAD-bd_sf"/>
</dbReference>
<dbReference type="Pfam" id="PF01266">
    <property type="entry name" value="DAO"/>
    <property type="match status" value="2"/>
</dbReference>
<proteinExistence type="predicted"/>
<dbReference type="SUPFAM" id="SSF54373">
    <property type="entry name" value="FAD-linked reductases, C-terminal domain"/>
    <property type="match status" value="1"/>
</dbReference>
<dbReference type="Proteomes" id="UP001370490">
    <property type="component" value="Unassembled WGS sequence"/>
</dbReference>
<evidence type="ECO:0000256" key="1">
    <source>
        <dbReference type="ARBA" id="ARBA00023002"/>
    </source>
</evidence>
<comment type="function">
    <text evidence="3">Required for the assembly of the mitochondrial membrane respiratory chain NADH dehydrogenase (Complex I). Involved in mid-late stages of complex I assembly.</text>
</comment>
<dbReference type="Gene3D" id="3.50.50.60">
    <property type="entry name" value="FAD/NAD(P)-binding domain"/>
    <property type="match status" value="2"/>
</dbReference>
<organism evidence="6 7">
    <name type="scientific">Dillenia turbinata</name>
    <dbReference type="NCBI Taxonomy" id="194707"/>
    <lineage>
        <taxon>Eukaryota</taxon>
        <taxon>Viridiplantae</taxon>
        <taxon>Streptophyta</taxon>
        <taxon>Embryophyta</taxon>
        <taxon>Tracheophyta</taxon>
        <taxon>Spermatophyta</taxon>
        <taxon>Magnoliopsida</taxon>
        <taxon>eudicotyledons</taxon>
        <taxon>Gunneridae</taxon>
        <taxon>Pentapetalae</taxon>
        <taxon>Dilleniales</taxon>
        <taxon>Dilleniaceae</taxon>
        <taxon>Dillenia</taxon>
    </lineage>
</organism>
<feature type="domain" description="FAD dependent oxidoreductase" evidence="5">
    <location>
        <begin position="82"/>
        <end position="304"/>
    </location>
</feature>
<evidence type="ECO:0000256" key="2">
    <source>
        <dbReference type="ARBA" id="ARBA00039785"/>
    </source>
</evidence>
<feature type="region of interest" description="Disordered" evidence="4">
    <location>
        <begin position="1"/>
        <end position="23"/>
    </location>
</feature>
<protein>
    <recommendedName>
        <fullName evidence="2">FAD-dependent oxidoreductase domain-containing protein 1</fullName>
    </recommendedName>
</protein>
<reference evidence="6 7" key="1">
    <citation type="submission" date="2023-12" db="EMBL/GenBank/DDBJ databases">
        <title>A high-quality genome assembly for Dillenia turbinata (Dilleniales).</title>
        <authorList>
            <person name="Chanderbali A."/>
        </authorList>
    </citation>
    <scope>NUCLEOTIDE SEQUENCE [LARGE SCALE GENOMIC DNA]</scope>
    <source>
        <strain evidence="6">LSX21</strain>
        <tissue evidence="6">Leaf</tissue>
    </source>
</reference>
<keyword evidence="1" id="KW-0560">Oxidoreductase</keyword>
<evidence type="ECO:0000313" key="7">
    <source>
        <dbReference type="Proteomes" id="UP001370490"/>
    </source>
</evidence>
<dbReference type="EMBL" id="JBAMMX010000005">
    <property type="protein sequence ID" value="KAK6940435.1"/>
    <property type="molecule type" value="Genomic_DNA"/>
</dbReference>
<dbReference type="PANTHER" id="PTHR13847:SF287">
    <property type="entry name" value="FAD-DEPENDENT OXIDOREDUCTASE DOMAIN-CONTAINING PROTEIN 1"/>
    <property type="match status" value="1"/>
</dbReference>
<gene>
    <name evidence="6" type="ORF">RJ641_029966</name>
</gene>
<name>A0AAN8VUR4_9MAGN</name>
<feature type="compositionally biased region" description="Polar residues" evidence="4">
    <location>
        <begin position="14"/>
        <end position="23"/>
    </location>
</feature>
<dbReference type="PANTHER" id="PTHR13847">
    <property type="entry name" value="SARCOSINE DEHYDROGENASE-RELATED"/>
    <property type="match status" value="1"/>
</dbReference>
<dbReference type="GO" id="GO:0005737">
    <property type="term" value="C:cytoplasm"/>
    <property type="evidence" value="ECO:0007669"/>
    <property type="project" value="TreeGrafter"/>
</dbReference>